<evidence type="ECO:0000313" key="1">
    <source>
        <dbReference type="EMBL" id="EJX08520.1"/>
    </source>
</evidence>
<protein>
    <submittedName>
        <fullName evidence="1">Uncharacterized protein</fullName>
    </submittedName>
</protein>
<name>J9H458_9ZZZZ</name>
<sequence length="60" mass="7133">MTREEGKNQSPDAKNFENKKCFQGLKQDENELFRCRDHVRVSKTAPKSISKKREKLFKFT</sequence>
<accession>J9H458</accession>
<organism evidence="1">
    <name type="scientific">gut metagenome</name>
    <dbReference type="NCBI Taxonomy" id="749906"/>
    <lineage>
        <taxon>unclassified sequences</taxon>
        <taxon>metagenomes</taxon>
        <taxon>organismal metagenomes</taxon>
    </lineage>
</organism>
<reference evidence="1" key="1">
    <citation type="journal article" date="2012" name="PLoS ONE">
        <title>Gene sets for utilization of primary and secondary nutrition supplies in the distal gut of endangered iberian lynx.</title>
        <authorList>
            <person name="Alcaide M."/>
            <person name="Messina E."/>
            <person name="Richter M."/>
            <person name="Bargiela R."/>
            <person name="Peplies J."/>
            <person name="Huws S.A."/>
            <person name="Newbold C.J."/>
            <person name="Golyshin P.N."/>
            <person name="Simon M.A."/>
            <person name="Lopez G."/>
            <person name="Yakimov M.M."/>
            <person name="Ferrer M."/>
        </authorList>
    </citation>
    <scope>NUCLEOTIDE SEQUENCE</scope>
</reference>
<proteinExistence type="predicted"/>
<dbReference type="AlphaFoldDB" id="J9H458"/>
<dbReference type="EMBL" id="AMCI01000602">
    <property type="protein sequence ID" value="EJX08520.1"/>
    <property type="molecule type" value="Genomic_DNA"/>
</dbReference>
<comment type="caution">
    <text evidence="1">The sequence shown here is derived from an EMBL/GenBank/DDBJ whole genome shotgun (WGS) entry which is preliminary data.</text>
</comment>
<gene>
    <name evidence="1" type="ORF">EVA_03371</name>
</gene>